<keyword evidence="5" id="KW-0256">Endoplasmic reticulum</keyword>
<dbReference type="GO" id="GO:0034976">
    <property type="term" value="P:response to endoplasmic reticulum stress"/>
    <property type="evidence" value="ECO:0007669"/>
    <property type="project" value="TreeGrafter"/>
</dbReference>
<evidence type="ECO:0000256" key="2">
    <source>
        <dbReference type="ARBA" id="ARBA00004319"/>
    </source>
</evidence>
<dbReference type="OrthoDB" id="72053at2759"/>
<dbReference type="SUPFAM" id="SSF52833">
    <property type="entry name" value="Thioredoxin-like"/>
    <property type="match status" value="1"/>
</dbReference>
<dbReference type="GO" id="GO:0003756">
    <property type="term" value="F:protein disulfide isomerase activity"/>
    <property type="evidence" value="ECO:0007669"/>
    <property type="project" value="UniProtKB-EC"/>
</dbReference>
<evidence type="ECO:0000256" key="1">
    <source>
        <dbReference type="ARBA" id="ARBA00001182"/>
    </source>
</evidence>
<proteinExistence type="inferred from homology"/>
<dbReference type="Pfam" id="PF00085">
    <property type="entry name" value="Thioredoxin"/>
    <property type="match status" value="1"/>
</dbReference>
<dbReference type="RefSeq" id="XP_002785186.1">
    <property type="nucleotide sequence ID" value="XM_002785140.1"/>
</dbReference>
<keyword evidence="11" id="KW-1185">Reference proteome</keyword>
<evidence type="ECO:0000256" key="7">
    <source>
        <dbReference type="ARBA" id="ARBA00023284"/>
    </source>
</evidence>
<reference evidence="10 11" key="1">
    <citation type="submission" date="2008-07" db="EMBL/GenBank/DDBJ databases">
        <authorList>
            <person name="El-Sayed N."/>
            <person name="Caler E."/>
            <person name="Inman J."/>
            <person name="Amedeo P."/>
            <person name="Hass B."/>
            <person name="Wortman J."/>
        </authorList>
    </citation>
    <scope>NUCLEOTIDE SEQUENCE [LARGE SCALE GENOMIC DNA]</scope>
    <source>
        <strain evidence="11">ATCC 50983 / TXsc</strain>
    </source>
</reference>
<comment type="catalytic activity">
    <reaction evidence="1">
        <text>Catalyzes the rearrangement of -S-S- bonds in proteins.</text>
        <dbReference type="EC" id="5.3.4.1"/>
    </reaction>
</comment>
<dbReference type="Proteomes" id="UP000007800">
    <property type="component" value="Unassembled WGS sequence"/>
</dbReference>
<dbReference type="AlphaFoldDB" id="C5KEX0"/>
<dbReference type="PANTHER" id="PTHR18929:SF132">
    <property type="entry name" value="PROTEIN DISULFIDE-ISOMERASE A3"/>
    <property type="match status" value="1"/>
</dbReference>
<feature type="signal peptide" evidence="8">
    <location>
        <begin position="1"/>
        <end position="23"/>
    </location>
</feature>
<accession>C5KEX0</accession>
<dbReference type="GO" id="GO:0005788">
    <property type="term" value="C:endoplasmic reticulum lumen"/>
    <property type="evidence" value="ECO:0007669"/>
    <property type="project" value="UniProtKB-SubCell"/>
</dbReference>
<sequence length="213" mass="24488">MSIISSTFLLLLLQLSVQHNVRAWSLWGDSGKGTIRQLSESDLDNDIPKSGLSLVMFYAPGCPYCRSFKPFFDNAVEKLAMHDPPMRFGMIDGIQYPNAILRHQIPYYPTVKLFIDSQEHQLPLTEMDVADPKCAAKVVNWVNRFIHKDHVMESVGDFEKFAENNPLLAIGLFNDERDGEFFKHCTRHFDDVFFAIAYGQVAEDIVDHLYNRR</sequence>
<evidence type="ECO:0000256" key="8">
    <source>
        <dbReference type="SAM" id="SignalP"/>
    </source>
</evidence>
<dbReference type="CDD" id="cd02961">
    <property type="entry name" value="PDI_a_family"/>
    <property type="match status" value="1"/>
</dbReference>
<dbReference type="Gene3D" id="3.40.30.10">
    <property type="entry name" value="Glutaredoxin"/>
    <property type="match status" value="1"/>
</dbReference>
<dbReference type="EMBL" id="GG672528">
    <property type="protein sequence ID" value="EER16982.1"/>
    <property type="molecule type" value="Genomic_DNA"/>
</dbReference>
<evidence type="ECO:0000256" key="4">
    <source>
        <dbReference type="ARBA" id="ARBA00012723"/>
    </source>
</evidence>
<keyword evidence="7" id="KW-0676">Redox-active center</keyword>
<keyword evidence="6 10" id="KW-0413">Isomerase</keyword>
<gene>
    <name evidence="10" type="ORF">Pmar_PMAR008148</name>
</gene>
<dbReference type="InterPro" id="IPR036249">
    <property type="entry name" value="Thioredoxin-like_sf"/>
</dbReference>
<evidence type="ECO:0000313" key="11">
    <source>
        <dbReference type="Proteomes" id="UP000007800"/>
    </source>
</evidence>
<evidence type="ECO:0000256" key="6">
    <source>
        <dbReference type="ARBA" id="ARBA00023235"/>
    </source>
</evidence>
<dbReference type="InterPro" id="IPR017937">
    <property type="entry name" value="Thioredoxin_CS"/>
</dbReference>
<dbReference type="InterPro" id="IPR013766">
    <property type="entry name" value="Thioredoxin_domain"/>
</dbReference>
<dbReference type="InParanoid" id="C5KEX0"/>
<keyword evidence="8" id="KW-0732">Signal</keyword>
<evidence type="ECO:0000259" key="9">
    <source>
        <dbReference type="PROSITE" id="PS51352"/>
    </source>
</evidence>
<feature type="domain" description="Thioredoxin" evidence="9">
    <location>
        <begin position="15"/>
        <end position="147"/>
    </location>
</feature>
<organism evidence="11">
    <name type="scientific">Perkinsus marinus (strain ATCC 50983 / TXsc)</name>
    <dbReference type="NCBI Taxonomy" id="423536"/>
    <lineage>
        <taxon>Eukaryota</taxon>
        <taxon>Sar</taxon>
        <taxon>Alveolata</taxon>
        <taxon>Perkinsozoa</taxon>
        <taxon>Perkinsea</taxon>
        <taxon>Perkinsida</taxon>
        <taxon>Perkinsidae</taxon>
        <taxon>Perkinsus</taxon>
    </lineage>
</organism>
<evidence type="ECO:0000256" key="3">
    <source>
        <dbReference type="ARBA" id="ARBA00006347"/>
    </source>
</evidence>
<comment type="subcellular location">
    <subcellularLocation>
        <location evidence="2">Endoplasmic reticulum lumen</location>
    </subcellularLocation>
</comment>
<dbReference type="GO" id="GO:0006457">
    <property type="term" value="P:protein folding"/>
    <property type="evidence" value="ECO:0007669"/>
    <property type="project" value="TreeGrafter"/>
</dbReference>
<protein>
    <recommendedName>
        <fullName evidence="4">protein disulfide-isomerase</fullName>
        <ecNumber evidence="4">5.3.4.1</ecNumber>
    </recommendedName>
</protein>
<dbReference type="EC" id="5.3.4.1" evidence="4"/>
<dbReference type="PROSITE" id="PS00194">
    <property type="entry name" value="THIOREDOXIN_1"/>
    <property type="match status" value="1"/>
</dbReference>
<evidence type="ECO:0000256" key="5">
    <source>
        <dbReference type="ARBA" id="ARBA00022824"/>
    </source>
</evidence>
<evidence type="ECO:0000313" key="10">
    <source>
        <dbReference type="EMBL" id="EER16982.1"/>
    </source>
</evidence>
<comment type="similarity">
    <text evidence="3">Belongs to the protein disulfide isomerase family.</text>
</comment>
<dbReference type="PANTHER" id="PTHR18929">
    <property type="entry name" value="PROTEIN DISULFIDE ISOMERASE"/>
    <property type="match status" value="1"/>
</dbReference>
<name>C5KEX0_PERM5</name>
<feature type="chain" id="PRO_5002951870" description="protein disulfide-isomerase" evidence="8">
    <location>
        <begin position="24"/>
        <end position="213"/>
    </location>
</feature>
<dbReference type="PROSITE" id="PS51352">
    <property type="entry name" value="THIOREDOXIN_2"/>
    <property type="match status" value="1"/>
</dbReference>
<dbReference type="GeneID" id="9053038"/>